<organism evidence="5 6">
    <name type="scientific">Paenibacillus puldeungensis</name>
    <dbReference type="NCBI Taxonomy" id="696536"/>
    <lineage>
        <taxon>Bacteria</taxon>
        <taxon>Bacillati</taxon>
        <taxon>Bacillota</taxon>
        <taxon>Bacilli</taxon>
        <taxon>Bacillales</taxon>
        <taxon>Paenibacillaceae</taxon>
        <taxon>Paenibacillus</taxon>
    </lineage>
</organism>
<evidence type="ECO:0000259" key="4">
    <source>
        <dbReference type="Pfam" id="PF04536"/>
    </source>
</evidence>
<reference evidence="6" key="1">
    <citation type="journal article" date="2019" name="Int. J. Syst. Evol. Microbiol.">
        <title>The Global Catalogue of Microorganisms (GCM) 10K type strain sequencing project: providing services to taxonomists for standard genome sequencing and annotation.</title>
        <authorList>
            <consortium name="The Broad Institute Genomics Platform"/>
            <consortium name="The Broad Institute Genome Sequencing Center for Infectious Disease"/>
            <person name="Wu L."/>
            <person name="Ma J."/>
        </authorList>
    </citation>
    <scope>NUCLEOTIDE SEQUENCE [LARGE SCALE GENOMIC DNA]</scope>
    <source>
        <strain evidence="6">CCUG 59189</strain>
    </source>
</reference>
<keyword evidence="6" id="KW-1185">Reference proteome</keyword>
<protein>
    <submittedName>
        <fullName evidence="5">TPM domain-containing protein</fullName>
    </submittedName>
</protein>
<evidence type="ECO:0000313" key="6">
    <source>
        <dbReference type="Proteomes" id="UP001597262"/>
    </source>
</evidence>
<feature type="domain" description="TPM" evidence="4">
    <location>
        <begin position="40"/>
        <end position="162"/>
    </location>
</feature>
<evidence type="ECO:0000256" key="3">
    <source>
        <dbReference type="SAM" id="SignalP"/>
    </source>
</evidence>
<dbReference type="InterPro" id="IPR007621">
    <property type="entry name" value="TPM_dom"/>
</dbReference>
<keyword evidence="3" id="KW-0732">Signal</keyword>
<keyword evidence="2" id="KW-0812">Transmembrane</keyword>
<keyword evidence="2" id="KW-1133">Transmembrane helix</keyword>
<comment type="caution">
    <text evidence="5">The sequence shown here is derived from an EMBL/GenBank/DDBJ whole genome shotgun (WGS) entry which is preliminary data.</text>
</comment>
<name>A0ABW3RSX6_9BACL</name>
<sequence>MKKKFAVLTALLVLFFYMGAAAPFLTDTAAAASSQSKTLIYDDAHLLSQADVDELNAMANKYGAERQTDIIILTSENQENKDVVDIVEDFYDKQGPGYDKAHGNAVILTLDMNNRDVYIAGFGKDEDYLDDSRATKVREKITPYLSDGDYKGGFEKYIKETNRYLGFKPGVNPDNPLFNIWVQLGGALVIGALVVGVMVFRSGGRVTVDGYTYEDVSRSGVLEHEDRYIRTTVTKRKIEKDNDNSSGGGGGTTDGGYSHSGSRGTF</sequence>
<evidence type="ECO:0000256" key="1">
    <source>
        <dbReference type="SAM" id="MobiDB-lite"/>
    </source>
</evidence>
<dbReference type="RefSeq" id="WP_379316689.1">
    <property type="nucleotide sequence ID" value="NZ_JBHTLM010000002.1"/>
</dbReference>
<feature type="compositionally biased region" description="Low complexity" evidence="1">
    <location>
        <begin position="255"/>
        <end position="266"/>
    </location>
</feature>
<feature type="region of interest" description="Disordered" evidence="1">
    <location>
        <begin position="239"/>
        <end position="266"/>
    </location>
</feature>
<feature type="transmembrane region" description="Helical" evidence="2">
    <location>
        <begin position="180"/>
        <end position="200"/>
    </location>
</feature>
<keyword evidence="2" id="KW-0472">Membrane</keyword>
<proteinExistence type="predicted"/>
<gene>
    <name evidence="5" type="ORF">ACFQ3W_03590</name>
</gene>
<dbReference type="Gene3D" id="3.10.310.50">
    <property type="match status" value="1"/>
</dbReference>
<accession>A0ABW3RSX6</accession>
<evidence type="ECO:0000256" key="2">
    <source>
        <dbReference type="SAM" id="Phobius"/>
    </source>
</evidence>
<dbReference type="Pfam" id="PF04536">
    <property type="entry name" value="TPM_phosphatase"/>
    <property type="match status" value="1"/>
</dbReference>
<evidence type="ECO:0000313" key="5">
    <source>
        <dbReference type="EMBL" id="MFD1175382.1"/>
    </source>
</evidence>
<dbReference type="EMBL" id="JBHTLM010000002">
    <property type="protein sequence ID" value="MFD1175382.1"/>
    <property type="molecule type" value="Genomic_DNA"/>
</dbReference>
<feature type="signal peptide" evidence="3">
    <location>
        <begin position="1"/>
        <end position="20"/>
    </location>
</feature>
<feature type="chain" id="PRO_5046125841" evidence="3">
    <location>
        <begin position="21"/>
        <end position="266"/>
    </location>
</feature>
<dbReference type="Proteomes" id="UP001597262">
    <property type="component" value="Unassembled WGS sequence"/>
</dbReference>